<dbReference type="GO" id="GO:0003677">
    <property type="term" value="F:DNA binding"/>
    <property type="evidence" value="ECO:0007669"/>
    <property type="project" value="InterPro"/>
</dbReference>
<reference evidence="1" key="2">
    <citation type="submission" date="2023-02" db="EMBL/GenBank/DDBJ databases">
        <authorList>
            <person name="Swenson N.G."/>
            <person name="Wegrzyn J.L."/>
            <person name="Mcevoy S.L."/>
        </authorList>
    </citation>
    <scope>NUCLEOTIDE SEQUENCE</scope>
    <source>
        <strain evidence="1">91603</strain>
        <tissue evidence="1">Leaf</tissue>
    </source>
</reference>
<keyword evidence="2" id="KW-1185">Reference proteome</keyword>
<sequence length="160" mass="18633">MSSAISSHHNSCFTMTIQLHCKSQCMEDEKKKKRNFVTKECSGSNGTQKCSRNRQTGQHINLDLPQDFWDVIESKKGSDVRLPLEVFIKPSLKVFGGIDLFRWEMKKENRSISMYQYVLIRGCNEVRERNILQIGDQVQLWSFRIEHELCLALVKVPKPK</sequence>
<comment type="caution">
    <text evidence="1">The sequence shown here is derived from an EMBL/GenBank/DDBJ whole genome shotgun (WGS) entry which is preliminary data.</text>
</comment>
<accession>A0AAD5JMJ5</accession>
<dbReference type="PANTHER" id="PTHR31541">
    <property type="entry name" value="B3 DOMAIN PLANT PROTEIN-RELATED"/>
    <property type="match status" value="1"/>
</dbReference>
<dbReference type="InterPro" id="IPR005508">
    <property type="entry name" value="At2g31720-like"/>
</dbReference>
<protein>
    <submittedName>
        <fullName evidence="1">Uncharacterized protein</fullName>
    </submittedName>
</protein>
<proteinExistence type="predicted"/>
<evidence type="ECO:0000313" key="2">
    <source>
        <dbReference type="Proteomes" id="UP001064489"/>
    </source>
</evidence>
<dbReference type="AlphaFoldDB" id="A0AAD5JMJ5"/>
<name>A0AAD5JMJ5_ACENE</name>
<dbReference type="Proteomes" id="UP001064489">
    <property type="component" value="Chromosome 1"/>
</dbReference>
<dbReference type="PANTHER" id="PTHR31541:SF25">
    <property type="entry name" value="GAMMA-GLIADIN B"/>
    <property type="match status" value="1"/>
</dbReference>
<gene>
    <name evidence="1" type="ORF">LWI28_028643</name>
</gene>
<dbReference type="EMBL" id="JAJSOW010000003">
    <property type="protein sequence ID" value="KAI9196969.1"/>
    <property type="molecule type" value="Genomic_DNA"/>
</dbReference>
<organism evidence="1 2">
    <name type="scientific">Acer negundo</name>
    <name type="common">Box elder</name>
    <dbReference type="NCBI Taxonomy" id="4023"/>
    <lineage>
        <taxon>Eukaryota</taxon>
        <taxon>Viridiplantae</taxon>
        <taxon>Streptophyta</taxon>
        <taxon>Embryophyta</taxon>
        <taxon>Tracheophyta</taxon>
        <taxon>Spermatophyta</taxon>
        <taxon>Magnoliopsida</taxon>
        <taxon>eudicotyledons</taxon>
        <taxon>Gunneridae</taxon>
        <taxon>Pentapetalae</taxon>
        <taxon>rosids</taxon>
        <taxon>malvids</taxon>
        <taxon>Sapindales</taxon>
        <taxon>Sapindaceae</taxon>
        <taxon>Hippocastanoideae</taxon>
        <taxon>Acereae</taxon>
        <taxon>Acer</taxon>
    </lineage>
</organism>
<reference evidence="1" key="1">
    <citation type="journal article" date="2022" name="Plant J.">
        <title>Strategies of tolerance reflected in two North American maple genomes.</title>
        <authorList>
            <person name="McEvoy S.L."/>
            <person name="Sezen U.U."/>
            <person name="Trouern-Trend A."/>
            <person name="McMahon S.M."/>
            <person name="Schaberg P.G."/>
            <person name="Yang J."/>
            <person name="Wegrzyn J.L."/>
            <person name="Swenson N.G."/>
        </authorList>
    </citation>
    <scope>NUCLEOTIDE SEQUENCE</scope>
    <source>
        <strain evidence="1">91603</strain>
    </source>
</reference>
<evidence type="ECO:0000313" key="1">
    <source>
        <dbReference type="EMBL" id="KAI9196969.1"/>
    </source>
</evidence>